<reference evidence="2 3" key="1">
    <citation type="submission" date="2020-04" db="EMBL/GenBank/DDBJ databases">
        <authorList>
            <person name="Laetsch R D."/>
            <person name="Stevens L."/>
            <person name="Kumar S."/>
            <person name="Blaxter L. M."/>
        </authorList>
    </citation>
    <scope>NUCLEOTIDE SEQUENCE [LARGE SCALE GENOMIC DNA]</scope>
</reference>
<comment type="caution">
    <text evidence="2">The sequence shown here is derived from an EMBL/GenBank/DDBJ whole genome shotgun (WGS) entry which is preliminary data.</text>
</comment>
<name>A0A8S1EYG3_9PELO</name>
<keyword evidence="1" id="KW-0732">Signal</keyword>
<evidence type="ECO:0000313" key="2">
    <source>
        <dbReference type="EMBL" id="CAB3406489.1"/>
    </source>
</evidence>
<sequence length="293" mass="33879">MRFIVFLFLILFDSRLAEFVVHIQYFKVRLTKPIEYGTFTLKRIDTRAEWSTRVYNRRGENLREDEILAKVRRFFDGPAGSVEYESASITRYFGVEFAYVVAKHNVTHMIFENLCSQMKPKLSSIMMEQSRKPSRIEFVVDHPSASFAIPLGFRAALVGCSEYKIRIGGRAYLDPDNFLCDAVINTQNLVVTQGGEVRSGFDADTLLSIKSPNVVIEGRNIIGIDDVKQLVEEWLNDKRVIGSWQIDVDDDVRDTWEAYYRKNATTLKIELKRGRLELATFETPDERDFVFEN</sequence>
<feature type="chain" id="PRO_5035885114" evidence="1">
    <location>
        <begin position="18"/>
        <end position="293"/>
    </location>
</feature>
<dbReference type="OrthoDB" id="5783954at2759"/>
<proteinExistence type="predicted"/>
<dbReference type="EMBL" id="CADEPM010000005">
    <property type="protein sequence ID" value="CAB3406489.1"/>
    <property type="molecule type" value="Genomic_DNA"/>
</dbReference>
<feature type="signal peptide" evidence="1">
    <location>
        <begin position="1"/>
        <end position="17"/>
    </location>
</feature>
<keyword evidence="3" id="KW-1185">Reference proteome</keyword>
<protein>
    <submittedName>
        <fullName evidence="2">Uncharacterized protein</fullName>
    </submittedName>
</protein>
<gene>
    <name evidence="2" type="ORF">CBOVIS_LOCUS8561</name>
</gene>
<accession>A0A8S1EYG3</accession>
<evidence type="ECO:0000313" key="3">
    <source>
        <dbReference type="Proteomes" id="UP000494206"/>
    </source>
</evidence>
<dbReference type="AlphaFoldDB" id="A0A8S1EYG3"/>
<organism evidence="2 3">
    <name type="scientific">Caenorhabditis bovis</name>
    <dbReference type="NCBI Taxonomy" id="2654633"/>
    <lineage>
        <taxon>Eukaryota</taxon>
        <taxon>Metazoa</taxon>
        <taxon>Ecdysozoa</taxon>
        <taxon>Nematoda</taxon>
        <taxon>Chromadorea</taxon>
        <taxon>Rhabditida</taxon>
        <taxon>Rhabditina</taxon>
        <taxon>Rhabditomorpha</taxon>
        <taxon>Rhabditoidea</taxon>
        <taxon>Rhabditidae</taxon>
        <taxon>Peloderinae</taxon>
        <taxon>Caenorhabditis</taxon>
    </lineage>
</organism>
<evidence type="ECO:0000256" key="1">
    <source>
        <dbReference type="SAM" id="SignalP"/>
    </source>
</evidence>
<dbReference type="Proteomes" id="UP000494206">
    <property type="component" value="Unassembled WGS sequence"/>
</dbReference>